<sequence>MRVVGWHPNIAAKWGPITIWSPEVAAKWKEQVWNPSDMKYWINKGFNLTDTDKWKLLGITAHIHRNPGDHSITLKQWDNWNETSSITEAADWIEAGVATKFLDVVTVLF</sequence>
<keyword evidence="2" id="KW-1185">Reference proteome</keyword>
<protein>
    <submittedName>
        <fullName evidence="1">Uncharacterized protein</fullName>
    </submittedName>
</protein>
<evidence type="ECO:0000313" key="2">
    <source>
        <dbReference type="Proteomes" id="UP001165960"/>
    </source>
</evidence>
<name>A0ACC2RJX0_9FUNG</name>
<gene>
    <name evidence="1" type="ORF">DSO57_1015874</name>
</gene>
<dbReference type="Proteomes" id="UP001165960">
    <property type="component" value="Unassembled WGS sequence"/>
</dbReference>
<comment type="caution">
    <text evidence="1">The sequence shown here is derived from an EMBL/GenBank/DDBJ whole genome shotgun (WGS) entry which is preliminary data.</text>
</comment>
<proteinExistence type="predicted"/>
<reference evidence="1" key="1">
    <citation type="submission" date="2022-04" db="EMBL/GenBank/DDBJ databases">
        <title>Genome of the entomopathogenic fungus Entomophthora muscae.</title>
        <authorList>
            <person name="Elya C."/>
            <person name="Lovett B.R."/>
            <person name="Lee E."/>
            <person name="Macias A.M."/>
            <person name="Hajek A.E."/>
            <person name="De Bivort B.L."/>
            <person name="Kasson M.T."/>
            <person name="De Fine Licht H.H."/>
            <person name="Stajich J.E."/>
        </authorList>
    </citation>
    <scope>NUCLEOTIDE SEQUENCE</scope>
    <source>
        <strain evidence="1">Berkeley</strain>
    </source>
</reference>
<evidence type="ECO:0000313" key="1">
    <source>
        <dbReference type="EMBL" id="KAJ9050275.1"/>
    </source>
</evidence>
<organism evidence="1 2">
    <name type="scientific">Entomophthora muscae</name>
    <dbReference type="NCBI Taxonomy" id="34485"/>
    <lineage>
        <taxon>Eukaryota</taxon>
        <taxon>Fungi</taxon>
        <taxon>Fungi incertae sedis</taxon>
        <taxon>Zoopagomycota</taxon>
        <taxon>Entomophthoromycotina</taxon>
        <taxon>Entomophthoromycetes</taxon>
        <taxon>Entomophthorales</taxon>
        <taxon>Entomophthoraceae</taxon>
        <taxon>Entomophthora</taxon>
    </lineage>
</organism>
<accession>A0ACC2RJX0</accession>
<dbReference type="EMBL" id="QTSX02007163">
    <property type="protein sequence ID" value="KAJ9050275.1"/>
    <property type="molecule type" value="Genomic_DNA"/>
</dbReference>